<organism evidence="1 2">
    <name type="scientific">Coprobacillus cateniformis</name>
    <dbReference type="NCBI Taxonomy" id="100884"/>
    <lineage>
        <taxon>Bacteria</taxon>
        <taxon>Bacillati</taxon>
        <taxon>Bacillota</taxon>
        <taxon>Erysipelotrichia</taxon>
        <taxon>Erysipelotrichales</taxon>
        <taxon>Coprobacillaceae</taxon>
        <taxon>Coprobacillus</taxon>
    </lineage>
</organism>
<dbReference type="HOGENOM" id="CLU_070538_0_0_9"/>
<keyword evidence="2" id="KW-1185">Reference proteome</keyword>
<evidence type="ECO:0000313" key="2">
    <source>
        <dbReference type="Proteomes" id="UP000003157"/>
    </source>
</evidence>
<dbReference type="SUPFAM" id="SSF49785">
    <property type="entry name" value="Galactose-binding domain-like"/>
    <property type="match status" value="1"/>
</dbReference>
<dbReference type="Gene3D" id="2.60.120.260">
    <property type="entry name" value="Galactose-binding domain-like"/>
    <property type="match status" value="1"/>
</dbReference>
<gene>
    <name evidence="1" type="ORF">HMPREF9488_00079</name>
</gene>
<sequence>MKIEIKNQDQVKALLNGENELILFYNNEYVEGDHICIYPDQVPVYLNVQVDDAIISSMIYIKEGIFQYFIPCGNERKSYSYKAFYNKKHLIRVSKASYQQINAYQNLALNTSDQVYLLNVYPHATSSEDCSLSPVFQPKNVIDGLTFNTEHGRWPFTSWSYQQNPQATLTIHFGRKVNVQDIHIYLRADFPHDSYFQNISLEYSNHHCSHFSLQKVSHVQTFSVDEEDVEWIRFYQFKKADEKAVFAAITQIEVYGYNQ</sequence>
<accession>E7G5P1</accession>
<dbReference type="InterPro" id="IPR008979">
    <property type="entry name" value="Galactose-bd-like_sf"/>
</dbReference>
<comment type="caution">
    <text evidence="1">The sequence shown here is derived from an EMBL/GenBank/DDBJ whole genome shotgun (WGS) entry which is preliminary data.</text>
</comment>
<dbReference type="STRING" id="100884.GCA_000269565_01620"/>
<dbReference type="OrthoDB" id="5674083at2"/>
<dbReference type="EMBL" id="ADKX01000001">
    <property type="protein sequence ID" value="EFW06542.1"/>
    <property type="molecule type" value="Genomic_DNA"/>
</dbReference>
<dbReference type="Proteomes" id="UP000003157">
    <property type="component" value="Unassembled WGS sequence"/>
</dbReference>
<dbReference type="RefSeq" id="WP_008787207.1">
    <property type="nucleotide sequence ID" value="NZ_AKCB01000001.1"/>
</dbReference>
<evidence type="ECO:0000313" key="1">
    <source>
        <dbReference type="EMBL" id="EFW06542.1"/>
    </source>
</evidence>
<dbReference type="AlphaFoldDB" id="E7G5P1"/>
<dbReference type="eggNOG" id="ENOG502ZAKM">
    <property type="taxonomic scope" value="Bacteria"/>
</dbReference>
<reference evidence="1 2" key="1">
    <citation type="submission" date="2010-12" db="EMBL/GenBank/DDBJ databases">
        <title>The Genome Sequence of Coprobacillus sp. strain 29_1.</title>
        <authorList>
            <consortium name="The Broad Institute Genome Sequencing Platform"/>
            <person name="Earl A."/>
            <person name="Ward D."/>
            <person name="Feldgarden M."/>
            <person name="Gevers D."/>
            <person name="Daigneault M."/>
            <person name="Sibley C.D."/>
            <person name="White A."/>
            <person name="Strauss J."/>
            <person name="Allen-Vercoe E."/>
            <person name="Young S.K."/>
            <person name="Zeng Q."/>
            <person name="Gargeya S."/>
            <person name="Fitzgerald M."/>
            <person name="Haas B."/>
            <person name="Abouelleil A."/>
            <person name="Alvarado L."/>
            <person name="Arachchi H.M."/>
            <person name="Berlin A."/>
            <person name="Brown A."/>
            <person name="Chapman S.B."/>
            <person name="Chen Z."/>
            <person name="Dunbar C."/>
            <person name="Freedman E."/>
            <person name="Gearin G."/>
            <person name="Gellesch M."/>
            <person name="Goldberg J."/>
            <person name="Griggs A."/>
            <person name="Gujja S."/>
            <person name="Heilman E."/>
            <person name="Heiman D."/>
            <person name="Howarth C."/>
            <person name="Larson L."/>
            <person name="Lui A."/>
            <person name="MacDonald P.J.P."/>
            <person name="Mehta T."/>
            <person name="Montmayeur A."/>
            <person name="Murphy C."/>
            <person name="Neiman D."/>
            <person name="Pearson M."/>
            <person name="Priest M."/>
            <person name="Roberts A."/>
            <person name="Saif S."/>
            <person name="Shea T."/>
            <person name="Shenoy N."/>
            <person name="Sisk P."/>
            <person name="Stolte C."/>
            <person name="Sykes S."/>
            <person name="White J."/>
            <person name="Yandava C."/>
            <person name="Nusbaum C."/>
            <person name="Birren B."/>
        </authorList>
    </citation>
    <scope>NUCLEOTIDE SEQUENCE [LARGE SCALE GENOMIC DNA]</scope>
    <source>
        <strain evidence="1 2">29_1</strain>
    </source>
</reference>
<name>E7G5P1_9FIRM</name>
<proteinExistence type="predicted"/>
<dbReference type="GeneID" id="78229493"/>
<protein>
    <submittedName>
        <fullName evidence="1">Uncharacterized protein</fullName>
    </submittedName>
</protein>